<dbReference type="PROSITE" id="PS52050">
    <property type="entry name" value="WYL"/>
    <property type="match status" value="1"/>
</dbReference>
<dbReference type="Pfam" id="PF13280">
    <property type="entry name" value="WYL"/>
    <property type="match status" value="1"/>
</dbReference>
<dbReference type="InterPro" id="IPR051534">
    <property type="entry name" value="CBASS_pafABC_assoc_protein"/>
</dbReference>
<dbReference type="GO" id="GO:0003700">
    <property type="term" value="F:DNA-binding transcription factor activity"/>
    <property type="evidence" value="ECO:0007669"/>
    <property type="project" value="InterPro"/>
</dbReference>
<evidence type="ECO:0000256" key="1">
    <source>
        <dbReference type="ARBA" id="ARBA00023015"/>
    </source>
</evidence>
<dbReference type="RefSeq" id="WP_122909467.1">
    <property type="nucleotide sequence ID" value="NZ_CBCSBE010000010.1"/>
</dbReference>
<dbReference type="SUPFAM" id="SSF46785">
    <property type="entry name" value="Winged helix' DNA-binding domain"/>
    <property type="match status" value="1"/>
</dbReference>
<evidence type="ECO:0000256" key="2">
    <source>
        <dbReference type="ARBA" id="ARBA00023163"/>
    </source>
</evidence>
<gene>
    <name evidence="4" type="ORF">EDM52_13275</name>
</gene>
<dbReference type="PANTHER" id="PTHR34580:SF1">
    <property type="entry name" value="PROTEIN PAFC"/>
    <property type="match status" value="1"/>
</dbReference>
<keyword evidence="5" id="KW-1185">Reference proteome</keyword>
<dbReference type="Gene3D" id="1.10.10.10">
    <property type="entry name" value="Winged helix-like DNA-binding domain superfamily/Winged helix DNA-binding domain"/>
    <property type="match status" value="1"/>
</dbReference>
<dbReference type="PIRSF" id="PIRSF016838">
    <property type="entry name" value="PafC"/>
    <property type="match status" value="1"/>
</dbReference>
<dbReference type="OrthoDB" id="9815009at2"/>
<organism evidence="4 5">
    <name type="scientific">Brevibacillus invocatus</name>
    <dbReference type="NCBI Taxonomy" id="173959"/>
    <lineage>
        <taxon>Bacteria</taxon>
        <taxon>Bacillati</taxon>
        <taxon>Bacillota</taxon>
        <taxon>Bacilli</taxon>
        <taxon>Bacillales</taxon>
        <taxon>Paenibacillaceae</taxon>
        <taxon>Brevibacillus</taxon>
    </lineage>
</organism>
<name>A0A3M8CB14_9BACL</name>
<dbReference type="Proteomes" id="UP000282028">
    <property type="component" value="Unassembled WGS sequence"/>
</dbReference>
<evidence type="ECO:0000313" key="4">
    <source>
        <dbReference type="EMBL" id="RNB72828.1"/>
    </source>
</evidence>
<dbReference type="EMBL" id="RHHR01000021">
    <property type="protein sequence ID" value="RNB72828.1"/>
    <property type="molecule type" value="Genomic_DNA"/>
</dbReference>
<dbReference type="InterPro" id="IPR001034">
    <property type="entry name" value="DeoR_HTH"/>
</dbReference>
<dbReference type="InterPro" id="IPR036388">
    <property type="entry name" value="WH-like_DNA-bd_sf"/>
</dbReference>
<evidence type="ECO:0000313" key="5">
    <source>
        <dbReference type="Proteomes" id="UP000282028"/>
    </source>
</evidence>
<sequence length="322" mass="37257">MKLERLMAITIILLNRKRVQAQELADRMEVSLRTIYRDLESLNLAGIPIVSYTGTEGGYEIMDSFRLDRQLLSFDELMALFTALRGLQSTQAMDDSSMDRLLEKVGALISRTEQGRLVEREQMMVDFTPWRTSEAERKKIDTLNKAVQEKKLIRFAYTDGQGQETERCVEPMGLVLKGYKWYLHGYCLEREDYRIFRLSRIRDLLELEESFQRRDIELAALNEKWIQPPSQTQRQVGVVLHFSNTVKVAVADRFDEDEIERLLDGSFLVRTTLLDQERLIGFLLTFRSELRILEPAHLAAAVRKAALDIAGLYLESGELAEQ</sequence>
<comment type="caution">
    <text evidence="4">The sequence shown here is derived from an EMBL/GenBank/DDBJ whole genome shotgun (WGS) entry which is preliminary data.</text>
</comment>
<accession>A0A3M8CB14</accession>
<keyword evidence="2" id="KW-0804">Transcription</keyword>
<evidence type="ECO:0000259" key="3">
    <source>
        <dbReference type="PROSITE" id="PS51000"/>
    </source>
</evidence>
<dbReference type="InterPro" id="IPR057727">
    <property type="entry name" value="WCX_dom"/>
</dbReference>
<dbReference type="InterPro" id="IPR026881">
    <property type="entry name" value="WYL_dom"/>
</dbReference>
<protein>
    <submittedName>
        <fullName evidence="4">YafY family transcriptional regulator</fullName>
    </submittedName>
</protein>
<dbReference type="InterPro" id="IPR028349">
    <property type="entry name" value="PafC-like"/>
</dbReference>
<feature type="domain" description="HTH deoR-type" evidence="3">
    <location>
        <begin position="2"/>
        <end position="57"/>
    </location>
</feature>
<dbReference type="Pfam" id="PF25583">
    <property type="entry name" value="WCX"/>
    <property type="match status" value="1"/>
</dbReference>
<proteinExistence type="predicted"/>
<dbReference type="PROSITE" id="PS51000">
    <property type="entry name" value="HTH_DEOR_2"/>
    <property type="match status" value="1"/>
</dbReference>
<dbReference type="InterPro" id="IPR013196">
    <property type="entry name" value="HTH_11"/>
</dbReference>
<dbReference type="Pfam" id="PF08279">
    <property type="entry name" value="HTH_11"/>
    <property type="match status" value="1"/>
</dbReference>
<keyword evidence="1" id="KW-0805">Transcription regulation</keyword>
<dbReference type="InterPro" id="IPR036390">
    <property type="entry name" value="WH_DNA-bd_sf"/>
</dbReference>
<dbReference type="PANTHER" id="PTHR34580">
    <property type="match status" value="1"/>
</dbReference>
<dbReference type="AlphaFoldDB" id="A0A3M8CB14"/>
<reference evidence="4 5" key="1">
    <citation type="submission" date="2018-10" db="EMBL/GenBank/DDBJ databases">
        <title>Phylogenomics of Brevibacillus.</title>
        <authorList>
            <person name="Dunlap C."/>
        </authorList>
    </citation>
    <scope>NUCLEOTIDE SEQUENCE [LARGE SCALE GENOMIC DNA]</scope>
    <source>
        <strain evidence="4 5">JCM 12215</strain>
    </source>
</reference>